<accession>A0A1N7RYH6</accession>
<name>A0A1N7RYH6_9BURK</name>
<organism evidence="1 2">
    <name type="scientific">Paraburkholderia piptadeniae</name>
    <dbReference type="NCBI Taxonomy" id="1701573"/>
    <lineage>
        <taxon>Bacteria</taxon>
        <taxon>Pseudomonadati</taxon>
        <taxon>Pseudomonadota</taxon>
        <taxon>Betaproteobacteria</taxon>
        <taxon>Burkholderiales</taxon>
        <taxon>Burkholderiaceae</taxon>
        <taxon>Paraburkholderia</taxon>
    </lineage>
</organism>
<dbReference type="AlphaFoldDB" id="A0A1N7RYH6"/>
<dbReference type="EMBL" id="CYGY02000024">
    <property type="protein sequence ID" value="SIT40182.1"/>
    <property type="molecule type" value="Genomic_DNA"/>
</dbReference>
<gene>
    <name evidence="1" type="ORF">BN2476_240030</name>
</gene>
<sequence length="77" mass="8754">MSNTQLINVISNIERVGKDAHAQMSVPQLRVGWKAPHGPLSGNPRASFRTVDASLTRRRRPSTFQRLPDRVLKICRY</sequence>
<reference evidence="1" key="1">
    <citation type="submission" date="2016-12" db="EMBL/GenBank/DDBJ databases">
        <authorList>
            <person name="Moulin L."/>
        </authorList>
    </citation>
    <scope>NUCLEOTIDE SEQUENCE [LARGE SCALE GENOMIC DNA]</scope>
    <source>
        <strain evidence="1">STM 7183</strain>
    </source>
</reference>
<evidence type="ECO:0000313" key="2">
    <source>
        <dbReference type="Proteomes" id="UP000195569"/>
    </source>
</evidence>
<protein>
    <submittedName>
        <fullName evidence="1">Uncharacterized protein</fullName>
    </submittedName>
</protein>
<keyword evidence="2" id="KW-1185">Reference proteome</keyword>
<proteinExistence type="predicted"/>
<dbReference type="Proteomes" id="UP000195569">
    <property type="component" value="Unassembled WGS sequence"/>
</dbReference>
<comment type="caution">
    <text evidence="1">The sequence shown here is derived from an EMBL/GenBank/DDBJ whole genome shotgun (WGS) entry which is preliminary data.</text>
</comment>
<evidence type="ECO:0000313" key="1">
    <source>
        <dbReference type="EMBL" id="SIT40182.1"/>
    </source>
</evidence>